<keyword evidence="6 7" id="KW-0472">Membrane</keyword>
<comment type="caution">
    <text evidence="7">Lacks conserved residue(s) required for the propagation of feature annotation.</text>
</comment>
<evidence type="ECO:0000256" key="2">
    <source>
        <dbReference type="ARBA" id="ARBA00006279"/>
    </source>
</evidence>
<dbReference type="Gene3D" id="1.20.1250.20">
    <property type="entry name" value="MFS general substrate transporter like domains"/>
    <property type="match status" value="1"/>
</dbReference>
<evidence type="ECO:0000313" key="9">
    <source>
        <dbReference type="Proteomes" id="UP001328107"/>
    </source>
</evidence>
<organism evidence="8 9">
    <name type="scientific">Pristionchus mayeri</name>
    <dbReference type="NCBI Taxonomy" id="1317129"/>
    <lineage>
        <taxon>Eukaryota</taxon>
        <taxon>Metazoa</taxon>
        <taxon>Ecdysozoa</taxon>
        <taxon>Nematoda</taxon>
        <taxon>Chromadorea</taxon>
        <taxon>Rhabditida</taxon>
        <taxon>Rhabditina</taxon>
        <taxon>Diplogasteromorpha</taxon>
        <taxon>Diplogasteroidea</taxon>
        <taxon>Neodiplogasteridae</taxon>
        <taxon>Pristionchus</taxon>
    </lineage>
</organism>
<dbReference type="Proteomes" id="UP001328107">
    <property type="component" value="Unassembled WGS sequence"/>
</dbReference>
<dbReference type="InterPro" id="IPR036259">
    <property type="entry name" value="MFS_trans_sf"/>
</dbReference>
<keyword evidence="7" id="KW-0406">Ion transport</keyword>
<comment type="subcellular location">
    <subcellularLocation>
        <location evidence="1 7">Membrane</location>
        <topology evidence="1 7">Multi-pass membrane protein</topology>
    </subcellularLocation>
</comment>
<sequence>VGCLEVCLAPFRRTRAARFFRKHKDYIEAAGTLDAVYFVSCMGDRLWAFSIGFFIADLGGLTWVAIGQLFDSLVKAVALPQVGKVLDRVERHLGMQIILLCNNIFIACSAISFYFSLGKYFDEGITHVLLLAALLLNGLSRVASEAQRAAFMKDWIIVIVDESKVGKLSTHNTVCTAIDQLAAFFSPILAGYAMMGIGKANTALCFMAWNVVSWALESMIVRRLFIRTPALHVRGEKEHEATPDDSCANSTGSLMVYIRQKCFRPAFALALLFMTVLGFDNIAIAYGNDQGLSPETLGNFRSAGALIGFIGVWCYKLLDVRKVHVVAIGAIGLVLQNVFLSLTTVSVFLPGNDFDLGGYLENKTIAGWVDDAYGAIVSGKKETTDGQEKSFEWMWHNSTSLLFFFLGITFARFGLWMADPAIQEIMQETIPEKERYRVNLTQNSIQEFFSVLKDILVIMFPLAATFGCLVLMSTTFVFAGMLLYLSYFVTEGFPCKREKVRPEEEEMVPKLEFNVIEDGVHPELIELLEKGDVEKEAPLQTNRTDAL</sequence>
<dbReference type="PANTHER" id="PTHR11660">
    <property type="entry name" value="SOLUTE CARRIER FAMILY 40 MEMBER"/>
    <property type="match status" value="1"/>
</dbReference>
<feature type="transmembrane region" description="Helical" evidence="7">
    <location>
        <begin position="97"/>
        <end position="118"/>
    </location>
</feature>
<feature type="transmembrane region" description="Helical" evidence="7">
    <location>
        <begin position="299"/>
        <end position="318"/>
    </location>
</feature>
<keyword evidence="9" id="KW-1185">Reference proteome</keyword>
<feature type="transmembrane region" description="Helical" evidence="7">
    <location>
        <begin position="455"/>
        <end position="487"/>
    </location>
</feature>
<feature type="transmembrane region" description="Helical" evidence="7">
    <location>
        <begin position="400"/>
        <end position="418"/>
    </location>
</feature>
<dbReference type="PANTHER" id="PTHR11660:SF57">
    <property type="entry name" value="SOLUTE CARRIER FAMILY 40 MEMBER"/>
    <property type="match status" value="1"/>
</dbReference>
<protein>
    <recommendedName>
        <fullName evidence="7">Solute carrier family 40 member</fullName>
    </recommendedName>
</protein>
<comment type="caution">
    <text evidence="8">The sequence shown here is derived from an EMBL/GenBank/DDBJ whole genome shotgun (WGS) entry which is preliminary data.</text>
</comment>
<proteinExistence type="inferred from homology"/>
<feature type="transmembrane region" description="Helical" evidence="7">
    <location>
        <begin position="124"/>
        <end position="143"/>
    </location>
</feature>
<gene>
    <name evidence="8" type="ORF">PMAYCL1PPCAC_01679</name>
</gene>
<keyword evidence="3 7" id="KW-0813">Transport</keyword>
<dbReference type="EMBL" id="BTRK01000001">
    <property type="protein sequence ID" value="GMR31484.1"/>
    <property type="molecule type" value="Genomic_DNA"/>
</dbReference>
<dbReference type="AlphaFoldDB" id="A0AAN4Z161"/>
<evidence type="ECO:0000256" key="7">
    <source>
        <dbReference type="RuleBase" id="RU365065"/>
    </source>
</evidence>
<accession>A0AAN4Z161</accession>
<dbReference type="Pfam" id="PF06963">
    <property type="entry name" value="FPN1"/>
    <property type="match status" value="1"/>
</dbReference>
<dbReference type="SUPFAM" id="SSF103473">
    <property type="entry name" value="MFS general substrate transporter"/>
    <property type="match status" value="1"/>
</dbReference>
<feature type="non-terminal residue" evidence="8">
    <location>
        <position position="1"/>
    </location>
</feature>
<comment type="similarity">
    <text evidence="2 7">Belongs to the ferroportin (FP) (TC 2.A.100) family. SLC40A subfamily.</text>
</comment>
<evidence type="ECO:0000256" key="3">
    <source>
        <dbReference type="ARBA" id="ARBA00022448"/>
    </source>
</evidence>
<evidence type="ECO:0000313" key="8">
    <source>
        <dbReference type="EMBL" id="GMR31484.1"/>
    </source>
</evidence>
<feature type="transmembrane region" description="Helical" evidence="7">
    <location>
        <begin position="325"/>
        <end position="349"/>
    </location>
</feature>
<dbReference type="GO" id="GO:0005381">
    <property type="term" value="F:iron ion transmembrane transporter activity"/>
    <property type="evidence" value="ECO:0007669"/>
    <property type="project" value="UniProtKB-UniRule"/>
</dbReference>
<name>A0AAN4Z161_9BILA</name>
<evidence type="ECO:0000256" key="6">
    <source>
        <dbReference type="ARBA" id="ARBA00023136"/>
    </source>
</evidence>
<keyword evidence="4 7" id="KW-0812">Transmembrane</keyword>
<reference evidence="9" key="1">
    <citation type="submission" date="2022-10" db="EMBL/GenBank/DDBJ databases">
        <title>Genome assembly of Pristionchus species.</title>
        <authorList>
            <person name="Yoshida K."/>
            <person name="Sommer R.J."/>
        </authorList>
    </citation>
    <scope>NUCLEOTIDE SEQUENCE [LARGE SCALE GENOMIC DNA]</scope>
    <source>
        <strain evidence="9">RS5460</strain>
    </source>
</reference>
<feature type="transmembrane region" description="Helical" evidence="7">
    <location>
        <begin position="266"/>
        <end position="287"/>
    </location>
</feature>
<evidence type="ECO:0000256" key="4">
    <source>
        <dbReference type="ARBA" id="ARBA00022692"/>
    </source>
</evidence>
<dbReference type="InterPro" id="IPR009716">
    <property type="entry name" value="Ferroportin-1"/>
</dbReference>
<keyword evidence="5 7" id="KW-1133">Transmembrane helix</keyword>
<comment type="function">
    <text evidence="7">May be involved in iron transport and iron homeostasis.</text>
</comment>
<dbReference type="GO" id="GO:0016020">
    <property type="term" value="C:membrane"/>
    <property type="evidence" value="ECO:0007669"/>
    <property type="project" value="UniProtKB-SubCell"/>
</dbReference>
<evidence type="ECO:0000256" key="1">
    <source>
        <dbReference type="ARBA" id="ARBA00004141"/>
    </source>
</evidence>
<evidence type="ECO:0000256" key="5">
    <source>
        <dbReference type="ARBA" id="ARBA00022989"/>
    </source>
</evidence>
<feature type="transmembrane region" description="Helical" evidence="7">
    <location>
        <begin position="46"/>
        <end position="66"/>
    </location>
</feature>